<evidence type="ECO:0000313" key="2">
    <source>
        <dbReference type="Proteomes" id="UP000029964"/>
    </source>
</evidence>
<organism evidence="1 2">
    <name type="scientific">Hapsidospora chrysogenum (strain ATCC 11550 / CBS 779.69 / DSM 880 / IAM 14645 / JCM 23072 / IMI 49137)</name>
    <name type="common">Acremonium chrysogenum</name>
    <dbReference type="NCBI Taxonomy" id="857340"/>
    <lineage>
        <taxon>Eukaryota</taxon>
        <taxon>Fungi</taxon>
        <taxon>Dikarya</taxon>
        <taxon>Ascomycota</taxon>
        <taxon>Pezizomycotina</taxon>
        <taxon>Sordariomycetes</taxon>
        <taxon>Hypocreomycetidae</taxon>
        <taxon>Hypocreales</taxon>
        <taxon>Bionectriaceae</taxon>
        <taxon>Hapsidospora</taxon>
    </lineage>
</organism>
<protein>
    <recommendedName>
        <fullName evidence="3">NAD(P)-binding domain-containing protein</fullName>
    </recommendedName>
</protein>
<dbReference type="STRING" id="857340.A0A086T1E6"/>
<keyword evidence="2" id="KW-1185">Reference proteome</keyword>
<dbReference type="PANTHER" id="PTHR14097">
    <property type="entry name" value="OXIDOREDUCTASE HTATIP2"/>
    <property type="match status" value="1"/>
</dbReference>
<gene>
    <name evidence="1" type="ORF">ACRE_060720</name>
</gene>
<evidence type="ECO:0008006" key="3">
    <source>
        <dbReference type="Google" id="ProtNLM"/>
    </source>
</evidence>
<dbReference type="EMBL" id="JPKY01000075">
    <property type="protein sequence ID" value="KFH43178.1"/>
    <property type="molecule type" value="Genomic_DNA"/>
</dbReference>
<dbReference type="Gene3D" id="3.40.50.720">
    <property type="entry name" value="NAD(P)-binding Rossmann-like Domain"/>
    <property type="match status" value="1"/>
</dbReference>
<accession>A0A086T1E6</accession>
<dbReference type="PANTHER" id="PTHR14097:SF9">
    <property type="entry name" value="EPIMERASE, PUTATIVE (AFU_ORTHOLOGUE AFUA_8G07320)-RELATED"/>
    <property type="match status" value="1"/>
</dbReference>
<dbReference type="AlphaFoldDB" id="A0A086T1E6"/>
<sequence>MKILFVGATGSIGSEVLEQCLARPEITSVVAFSRRELPSDVSTNPKLQVIIKKDFSNWPQGVLEPHADAEAMVWMMGTYTADEDVLLKYPLAFQHAFLNVLKTSPGAKFRDIHLSGRFVVQDQERSLWFLPAQRKIKGRFENEALAFAAENASIWKTFSVKPAAVVTKKTWGGSFFSAVLGDRLSIKADALGAFVARLAVRPDEESGVIWNHRMAVEGKEALEHVRKATSNSSG</sequence>
<dbReference type="OrthoDB" id="4161186at2759"/>
<comment type="caution">
    <text evidence="1">The sequence shown here is derived from an EMBL/GenBank/DDBJ whole genome shotgun (WGS) entry which is preliminary data.</text>
</comment>
<dbReference type="SUPFAM" id="SSF51735">
    <property type="entry name" value="NAD(P)-binding Rossmann-fold domains"/>
    <property type="match status" value="1"/>
</dbReference>
<evidence type="ECO:0000313" key="1">
    <source>
        <dbReference type="EMBL" id="KFH43178.1"/>
    </source>
</evidence>
<reference evidence="2" key="1">
    <citation type="journal article" date="2014" name="Genome Announc.">
        <title>Genome sequence and annotation of Acremonium chrysogenum, producer of the beta-lactam antibiotic cephalosporin C.</title>
        <authorList>
            <person name="Terfehr D."/>
            <person name="Dahlmann T.A."/>
            <person name="Specht T."/>
            <person name="Zadra I."/>
            <person name="Kuernsteiner H."/>
            <person name="Kueck U."/>
        </authorList>
    </citation>
    <scope>NUCLEOTIDE SEQUENCE [LARGE SCALE GENOMIC DNA]</scope>
    <source>
        <strain evidence="2">ATCC 11550 / CBS 779.69 / DSM 880 / IAM 14645 / JCM 23072 / IMI 49137</strain>
    </source>
</reference>
<dbReference type="Proteomes" id="UP000029964">
    <property type="component" value="Unassembled WGS sequence"/>
</dbReference>
<proteinExistence type="predicted"/>
<name>A0A086T1E6_HAPC1</name>
<dbReference type="HOGENOM" id="CLU_071330_0_1_1"/>
<dbReference type="InterPro" id="IPR036291">
    <property type="entry name" value="NAD(P)-bd_dom_sf"/>
</dbReference>